<dbReference type="KEGG" id="mphi:EG856_00700"/>
<evidence type="ECO:0000256" key="3">
    <source>
        <dbReference type="ARBA" id="ARBA00022553"/>
    </source>
</evidence>
<dbReference type="Gene3D" id="3.30.310.50">
    <property type="entry name" value="Alpha-D-phosphohexomutase, C-terminal domain"/>
    <property type="match status" value="1"/>
</dbReference>
<dbReference type="SUPFAM" id="SSF55957">
    <property type="entry name" value="Phosphoglucomutase, C-terminal domain"/>
    <property type="match status" value="1"/>
</dbReference>
<dbReference type="InterPro" id="IPR005845">
    <property type="entry name" value="A-D-PHexomutase_a/b/a-II"/>
</dbReference>
<proteinExistence type="inferred from homology"/>
<dbReference type="Pfam" id="PF02879">
    <property type="entry name" value="PGM_PMM_II"/>
    <property type="match status" value="1"/>
</dbReference>
<keyword evidence="5 7" id="KW-0460">Magnesium</keyword>
<evidence type="ECO:0000256" key="2">
    <source>
        <dbReference type="ARBA" id="ARBA00010231"/>
    </source>
</evidence>
<sequence>MTPLDFGTAGIRGIVGKGINRLSRAHVQRIAHGYAKYLLNKYIDKNEIKIVIGRDSRRYSYKYASVMADIFSQYDKFKIIISKNIIPTPFVSYLIIKHDAQGGINITASHNPYLYNGIKLYNNYGAQCLPDEIKEIKSFFKPYDNYSENYRAKFPLNIKNKIQTNINQEKNEYINQVLNVGGQYKFAHINQIKFVYSNLHGAGLDFALAIFKKLKFRQNIDYFLPQEQIKLDKNFPTCPFPNPELIEVYNESEKLALKYKADAIIVTDPDADRIGVKIKHQNEYILLNGNETATLIFDFILKNTHNIKPNSYLIYSYVSSNLPALIAQKHGINSYVVPTGFKWISKFITQNQANYLYGFEESYGSLIDPTISRDKDAIQSIVILLKMIDFYKQQSKTLVDILHEIYQEYGYMSSQSINVDLTQDFNFESLQDLFKNLNLENKIVEDFNLKKDYMNSNMIKIGFDNNNDWIALRPSGTEPKVKFYIFAYGHNYQNSIQKLNFYQRKIEDLLTKLNQ</sequence>
<dbReference type="Gene3D" id="3.40.120.10">
    <property type="entry name" value="Alpha-D-Glucose-1,6-Bisphosphate, subunit A, domain 3"/>
    <property type="match status" value="3"/>
</dbReference>
<feature type="domain" description="Alpha-D-phosphohexomutase alpha/beta/alpha" evidence="10">
    <location>
        <begin position="288"/>
        <end position="409"/>
    </location>
</feature>
<dbReference type="Proteomes" id="UP000289326">
    <property type="component" value="Chromosome"/>
</dbReference>
<keyword evidence="4 7" id="KW-0479">Metal-binding</keyword>
<dbReference type="Pfam" id="PF02878">
    <property type="entry name" value="PGM_PMM_I"/>
    <property type="match status" value="1"/>
</dbReference>
<dbReference type="PANTHER" id="PTHR45745:SF1">
    <property type="entry name" value="PHOSPHOGLUCOMUTASE 2B-RELATED"/>
    <property type="match status" value="1"/>
</dbReference>
<dbReference type="EMBL" id="CP034841">
    <property type="protein sequence ID" value="QBF34982.1"/>
    <property type="molecule type" value="Genomic_DNA"/>
</dbReference>
<protein>
    <submittedName>
        <fullName evidence="11">Phospho-sugar mutase</fullName>
    </submittedName>
</protein>
<keyword evidence="6" id="KW-0413">Isomerase</keyword>
<evidence type="ECO:0000256" key="7">
    <source>
        <dbReference type="RuleBase" id="RU004326"/>
    </source>
</evidence>
<accession>A0A4V0ZAK1</accession>
<organism evidence="11 12">
    <name type="scientific">Mycoplasmopsis phocirhinis</name>
    <dbReference type="NCBI Taxonomy" id="142650"/>
    <lineage>
        <taxon>Bacteria</taxon>
        <taxon>Bacillati</taxon>
        <taxon>Mycoplasmatota</taxon>
        <taxon>Mycoplasmoidales</taxon>
        <taxon>Metamycoplasmataceae</taxon>
        <taxon>Mycoplasmopsis</taxon>
    </lineage>
</organism>
<dbReference type="PANTHER" id="PTHR45745">
    <property type="entry name" value="PHOSPHOMANNOMUTASE 45A"/>
    <property type="match status" value="1"/>
</dbReference>
<evidence type="ECO:0000313" key="11">
    <source>
        <dbReference type="EMBL" id="QBF34982.1"/>
    </source>
</evidence>
<dbReference type="CDD" id="cd05799">
    <property type="entry name" value="PGM2"/>
    <property type="match status" value="1"/>
</dbReference>
<evidence type="ECO:0000259" key="9">
    <source>
        <dbReference type="Pfam" id="PF02879"/>
    </source>
</evidence>
<dbReference type="InterPro" id="IPR005841">
    <property type="entry name" value="Alpha-D-phosphohexomutase_SF"/>
</dbReference>
<evidence type="ECO:0000256" key="6">
    <source>
        <dbReference type="ARBA" id="ARBA00023235"/>
    </source>
</evidence>
<name>A0A4V0ZAK1_9BACT</name>
<gene>
    <name evidence="11" type="ORF">EG856_00700</name>
</gene>
<evidence type="ECO:0000259" key="10">
    <source>
        <dbReference type="Pfam" id="PF02880"/>
    </source>
</evidence>
<dbReference type="AlphaFoldDB" id="A0A4V0ZAK1"/>
<dbReference type="Pfam" id="PF02880">
    <property type="entry name" value="PGM_PMM_III"/>
    <property type="match status" value="1"/>
</dbReference>
<reference evidence="11 12" key="1">
    <citation type="submission" date="2019-01" db="EMBL/GenBank/DDBJ databases">
        <title>Complete sequence and annotation of the Mycoplasma phocirhinis strain 852T genome.</title>
        <authorList>
            <person name="Frasca S.Jr."/>
            <person name="Kutish G.F."/>
            <person name="Castellanos Gell J."/>
            <person name="Michaels D.L."/>
            <person name="Brown D.R."/>
        </authorList>
    </citation>
    <scope>NUCLEOTIDE SEQUENCE [LARGE SCALE GENOMIC DNA]</scope>
    <source>
        <strain evidence="11 12">852</strain>
    </source>
</reference>
<feature type="domain" description="Alpha-D-phosphohexomutase alpha/beta/alpha" evidence="9">
    <location>
        <begin position="172"/>
        <end position="276"/>
    </location>
</feature>
<dbReference type="PRINTS" id="PR00509">
    <property type="entry name" value="PGMPMM"/>
</dbReference>
<evidence type="ECO:0000313" key="12">
    <source>
        <dbReference type="Proteomes" id="UP000289326"/>
    </source>
</evidence>
<dbReference type="SUPFAM" id="SSF53738">
    <property type="entry name" value="Phosphoglucomutase, first 3 domains"/>
    <property type="match status" value="3"/>
</dbReference>
<comment type="cofactor">
    <cofactor evidence="1">
        <name>Mg(2+)</name>
        <dbReference type="ChEBI" id="CHEBI:18420"/>
    </cofactor>
</comment>
<evidence type="ECO:0000256" key="1">
    <source>
        <dbReference type="ARBA" id="ARBA00001946"/>
    </source>
</evidence>
<feature type="domain" description="Alpha-D-phosphohexomutase alpha/beta/alpha" evidence="8">
    <location>
        <begin position="5"/>
        <end position="145"/>
    </location>
</feature>
<dbReference type="InterPro" id="IPR036900">
    <property type="entry name" value="A-D-PHexomutase_C_sf"/>
</dbReference>
<keyword evidence="3" id="KW-0597">Phosphoprotein</keyword>
<dbReference type="InterPro" id="IPR016055">
    <property type="entry name" value="A-D-PHexomutase_a/b/a-I/II/III"/>
</dbReference>
<dbReference type="PROSITE" id="PS00710">
    <property type="entry name" value="PGM_PMM"/>
    <property type="match status" value="1"/>
</dbReference>
<evidence type="ECO:0000256" key="4">
    <source>
        <dbReference type="ARBA" id="ARBA00022723"/>
    </source>
</evidence>
<evidence type="ECO:0000259" key="8">
    <source>
        <dbReference type="Pfam" id="PF02878"/>
    </source>
</evidence>
<comment type="similarity">
    <text evidence="2 7">Belongs to the phosphohexose mutase family.</text>
</comment>
<dbReference type="GO" id="GO:0000287">
    <property type="term" value="F:magnesium ion binding"/>
    <property type="evidence" value="ECO:0007669"/>
    <property type="project" value="InterPro"/>
</dbReference>
<keyword evidence="12" id="KW-1185">Reference proteome</keyword>
<dbReference type="InterPro" id="IPR016066">
    <property type="entry name" value="A-D-PHexomutase_CS"/>
</dbReference>
<evidence type="ECO:0000256" key="5">
    <source>
        <dbReference type="ARBA" id="ARBA00022842"/>
    </source>
</evidence>
<dbReference type="InterPro" id="IPR005844">
    <property type="entry name" value="A-D-PHexomutase_a/b/a-I"/>
</dbReference>
<dbReference type="GO" id="GO:0005975">
    <property type="term" value="P:carbohydrate metabolic process"/>
    <property type="evidence" value="ECO:0007669"/>
    <property type="project" value="InterPro"/>
</dbReference>
<dbReference type="GO" id="GO:0008973">
    <property type="term" value="F:phosphopentomutase activity"/>
    <property type="evidence" value="ECO:0007669"/>
    <property type="project" value="TreeGrafter"/>
</dbReference>
<dbReference type="InterPro" id="IPR005846">
    <property type="entry name" value="A-D-PHexomutase_a/b/a-III"/>
</dbReference>
<dbReference type="OrthoDB" id="9806956at2"/>
<dbReference type="GO" id="GO:0006166">
    <property type="term" value="P:purine ribonucleoside salvage"/>
    <property type="evidence" value="ECO:0007669"/>
    <property type="project" value="TreeGrafter"/>
</dbReference>